<dbReference type="InterPro" id="IPR008164">
    <property type="entry name" value="XGLTT_rpt"/>
</dbReference>
<reference evidence="1 2" key="1">
    <citation type="submission" date="2020-04" db="EMBL/GenBank/DDBJ databases">
        <title>Draft genome of Pyxidicoccus fallax type strain.</title>
        <authorList>
            <person name="Whitworth D.E."/>
        </authorList>
    </citation>
    <scope>NUCLEOTIDE SEQUENCE [LARGE SCALE GENOMIC DNA]</scope>
    <source>
        <strain evidence="1 2">DSM 14698</strain>
    </source>
</reference>
<proteinExistence type="predicted"/>
<dbReference type="AlphaFoldDB" id="A0A848L5R7"/>
<dbReference type="Proteomes" id="UP000518300">
    <property type="component" value="Unassembled WGS sequence"/>
</dbReference>
<evidence type="ECO:0000313" key="1">
    <source>
        <dbReference type="EMBL" id="NMO14290.1"/>
    </source>
</evidence>
<gene>
    <name evidence="1" type="ORF">HG543_05380</name>
</gene>
<name>A0A848L5R7_9BACT</name>
<dbReference type="Pfam" id="PF01744">
    <property type="entry name" value="GLTT"/>
    <property type="match status" value="1"/>
</dbReference>
<organism evidence="1 2">
    <name type="scientific">Pyxidicoccus fallax</name>
    <dbReference type="NCBI Taxonomy" id="394095"/>
    <lineage>
        <taxon>Bacteria</taxon>
        <taxon>Pseudomonadati</taxon>
        <taxon>Myxococcota</taxon>
        <taxon>Myxococcia</taxon>
        <taxon>Myxococcales</taxon>
        <taxon>Cystobacterineae</taxon>
        <taxon>Myxococcaceae</taxon>
        <taxon>Pyxidicoccus</taxon>
    </lineage>
</organism>
<dbReference type="RefSeq" id="WP_169343589.1">
    <property type="nucleotide sequence ID" value="NZ_JABBJJ010000016.1"/>
</dbReference>
<protein>
    <submittedName>
        <fullName evidence="1">Uncharacterized protein</fullName>
    </submittedName>
</protein>
<dbReference type="EMBL" id="JABBJJ010000016">
    <property type="protein sequence ID" value="NMO14290.1"/>
    <property type="molecule type" value="Genomic_DNA"/>
</dbReference>
<evidence type="ECO:0000313" key="2">
    <source>
        <dbReference type="Proteomes" id="UP000518300"/>
    </source>
</evidence>
<comment type="caution">
    <text evidence="1">The sequence shown here is derived from an EMBL/GenBank/DDBJ whole genome shotgun (WGS) entry which is preliminary data.</text>
</comment>
<sequence>MTVLLGVPALWCGTLGCEALPPEELPGEGRPIHASDDSLQSANGLSPNGLITNGLITNGLITNGLITNGLSTNGVSTASFGTWFDSTASAYSDMVMKYVVACAYAEGSSLTYQAPSTGITYTWPGLLGLTPGWASGQPITPVEEQLITGCLAAHVNKYGIQMEVSVRGATAVGTLLPVTQSEATVFSEKEAAFFGNLINGAGVFACNDRNLTVMESSARACGLASQGNGASVECPPIRHVGTCKSICDLDESKTHYTSCVFNGVTYKPLTTRIRPADIYRCGDGVCQLTESCDPDPRTGSNRYDACESDCGNCP</sequence>
<accession>A0A848L5R7</accession>
<keyword evidence="2" id="KW-1185">Reference proteome</keyword>